<organism evidence="4 5">
    <name type="scientific">Eptesipox virus</name>
    <dbReference type="NCBI Taxonomy" id="1329402"/>
    <lineage>
        <taxon>Viruses</taxon>
        <taxon>Varidnaviria</taxon>
        <taxon>Bamfordvirae</taxon>
        <taxon>Nucleocytoviricota</taxon>
        <taxon>Pokkesviricetes</taxon>
        <taxon>Chitovirales</taxon>
        <taxon>Poxviridae</taxon>
        <taxon>Chordopoxvirinae</taxon>
        <taxon>Vespertilionpoxvirus</taxon>
        <taxon>Vespertilionpoxvirus eptesipox</taxon>
    </lineage>
</organism>
<protein>
    <recommendedName>
        <fullName evidence="3">Protein OPG181</fullName>
    </recommendedName>
</protein>
<evidence type="ECO:0000256" key="2">
    <source>
        <dbReference type="ARBA" id="ARBA00034781"/>
    </source>
</evidence>
<dbReference type="EMBL" id="KY747497">
    <property type="protein sequence ID" value="ASK51353.1"/>
    <property type="molecule type" value="Genomic_DNA"/>
</dbReference>
<evidence type="ECO:0000313" key="4">
    <source>
        <dbReference type="EMBL" id="ASK51353.1"/>
    </source>
</evidence>
<dbReference type="InterPro" id="IPR007032">
    <property type="entry name" value="Poxvirus_A51"/>
</dbReference>
<dbReference type="OrthoDB" id="4972at10239"/>
<evidence type="ECO:0000256" key="1">
    <source>
        <dbReference type="ARBA" id="ARBA00022518"/>
    </source>
</evidence>
<evidence type="ECO:0000256" key="3">
    <source>
        <dbReference type="ARBA" id="ARBA00034877"/>
    </source>
</evidence>
<dbReference type="Pfam" id="PF04948">
    <property type="entry name" value="Pox_A51"/>
    <property type="match status" value="1"/>
</dbReference>
<dbReference type="Proteomes" id="UP000217428">
    <property type="component" value="Segment"/>
</dbReference>
<accession>A0A220T6L9</accession>
<keyword evidence="1" id="KW-0244">Early protein</keyword>
<sequence length="343" mass="39691">MAVVNQNNVSTDIEINNTMFNSDWDNFDRVIYDFEKSDDNYYKACVENNIFKTDSVTVKNVIADTYNIDKSISYIAYDNYGFNLSRLSRFCTVVHLNNDNDFIHKKENNNFICIFNIKQTDINSHCKVIINDSHKLKCVNIPYKKYIVIEPQSFIHICGNNTYIAIIVYEKCNNLFLPLISNVDKNFVYISRYNRIYDELPNNSWFKFYIKFSCSYNTSVYAIMDGSVVNAIATKSTHCEISKLIYKKNIDNVTDCCYCCNTQELSKELYKKSLSNCVSSHYKSGLLINVNNIGNFTASYVGKCPNFEYVNIVMSIIDFMINDTSMFCGQSFHSVYLYGISSK</sequence>
<proteinExistence type="inferred from homology"/>
<keyword evidence="5" id="KW-1185">Reference proteome</keyword>
<reference evidence="4 5" key="1">
    <citation type="journal article" date="2017" name="Virus Genes">
        <title>Characterization of Eptesipoxvirus, a novel poxvirus from a microchiropteran bat.</title>
        <authorList>
            <person name="Tu S.L."/>
            <person name="Nakazawa Y."/>
            <person name="Gao J."/>
            <person name="Wilkins K."/>
            <person name="Gallardo-Romero N."/>
            <person name="Li Y."/>
            <person name="Emerson G.L."/>
            <person name="Carroll D.S."/>
            <person name="Upton C."/>
        </authorList>
    </citation>
    <scope>NUCLEOTIDE SEQUENCE [LARGE SCALE GENOMIC DNA]</scope>
    <source>
        <strain evidence="4 5">Washington</strain>
    </source>
</reference>
<evidence type="ECO:0000313" key="5">
    <source>
        <dbReference type="Proteomes" id="UP000217428"/>
    </source>
</evidence>
<name>A0A220T6L9_9POXV</name>
<gene>
    <name evidence="4" type="ORF">EPTV-WA-152</name>
</gene>
<comment type="similarity">
    <text evidence="2">Belongs to the orthopoxvirus OPG181 family.</text>
</comment>